<dbReference type="Proteomes" id="UP000075398">
    <property type="component" value="Unassembled WGS sequence"/>
</dbReference>
<evidence type="ECO:0000313" key="2">
    <source>
        <dbReference type="Proteomes" id="UP000075398"/>
    </source>
</evidence>
<organism evidence="1 2">
    <name type="scientific">Candidatus Methanofastidiosum methylothiophilum</name>
    <dbReference type="NCBI Taxonomy" id="1705564"/>
    <lineage>
        <taxon>Archaea</taxon>
        <taxon>Methanobacteriati</taxon>
        <taxon>Methanobacteriota</taxon>
        <taxon>Stenosarchaea group</taxon>
        <taxon>Candidatus Methanofastidiosia</taxon>
        <taxon>Candidatus Methanofastidiosales</taxon>
        <taxon>Candidatus Methanofastidiosaceae</taxon>
        <taxon>Candidatus Methanofastidiosum</taxon>
    </lineage>
</organism>
<proteinExistence type="predicted"/>
<reference evidence="1 2" key="1">
    <citation type="journal article" date="2016" name="ISME J.">
        <title>Chasing the elusive Euryarchaeota class WSA2: genomes reveal a uniquely fastidious methyl-reducing methanogen.</title>
        <authorList>
            <person name="Nobu M.K."/>
            <person name="Narihiro T."/>
            <person name="Kuroda K."/>
            <person name="Mei R."/>
            <person name="Liu W.T."/>
        </authorList>
    </citation>
    <scope>NUCLEOTIDE SEQUENCE [LARGE SCALE GENOMIC DNA]</scope>
    <source>
        <strain evidence="1">U1lsi0528_Bin055</strain>
    </source>
</reference>
<dbReference type="PATRIC" id="fig|1705409.3.peg.1267"/>
<protein>
    <recommendedName>
        <fullName evidence="3">Methyltransferase domain protein</fullName>
    </recommendedName>
</protein>
<name>A0A150J359_9EURY</name>
<accession>A0A150J359</accession>
<evidence type="ECO:0000313" key="1">
    <source>
        <dbReference type="EMBL" id="KYC51663.1"/>
    </source>
</evidence>
<comment type="caution">
    <text evidence="1">The sequence shown here is derived from an EMBL/GenBank/DDBJ whole genome shotgun (WGS) entry which is preliminary data.</text>
</comment>
<gene>
    <name evidence="1" type="ORF">AMQ22_01224</name>
</gene>
<dbReference type="AlphaFoldDB" id="A0A150J359"/>
<sequence length="249" mass="28685">MFLPRSVLEHETLFNKNFNSLIIGKTYKQANKTLKVVKTDLEENKLILRDFGEELDEYDSVGNQLWYNIDTTDQILRDATVEANGLLGDITGGHFNLIILDDIIDDANCLTPDSRRKVMEWVQGTIIPMLKPGGYISGIGTRKHYDDAYQEMIDSPGWYVIQQKAILKMPKSFEYVYKTIGGQQIAVGIKNVVGEYKVLWPDVWSLELLLLEKKTMGSILFNREYNNDTSQMKGKILKDFWLNKYVIMK</sequence>
<dbReference type="EMBL" id="LNGC01000051">
    <property type="protein sequence ID" value="KYC51663.1"/>
    <property type="molecule type" value="Genomic_DNA"/>
</dbReference>
<evidence type="ECO:0008006" key="3">
    <source>
        <dbReference type="Google" id="ProtNLM"/>
    </source>
</evidence>